<accession>A0AAF0CUX2</accession>
<comment type="cofactor">
    <cofactor evidence="1">
        <name>a divalent metal cation</name>
        <dbReference type="ChEBI" id="CHEBI:60240"/>
    </cofactor>
</comment>
<dbReference type="Pfam" id="PF03755">
    <property type="entry name" value="YicC-like_N"/>
    <property type="match status" value="1"/>
</dbReference>
<gene>
    <name evidence="8" type="ORF">OL234_09465</name>
</gene>
<name>A0AAF0CUX2_9ENTE</name>
<organism evidence="8 9">
    <name type="scientific">Vagococcus intermedius</name>
    <dbReference type="NCBI Taxonomy" id="2991418"/>
    <lineage>
        <taxon>Bacteria</taxon>
        <taxon>Bacillati</taxon>
        <taxon>Bacillota</taxon>
        <taxon>Bacilli</taxon>
        <taxon>Lactobacillales</taxon>
        <taxon>Enterococcaceae</taxon>
        <taxon>Vagococcus</taxon>
    </lineage>
</organism>
<keyword evidence="9" id="KW-1185">Reference proteome</keyword>
<dbReference type="GO" id="GO:0016787">
    <property type="term" value="F:hydrolase activity"/>
    <property type="evidence" value="ECO:0007669"/>
    <property type="project" value="UniProtKB-KW"/>
</dbReference>
<dbReference type="Pfam" id="PF08340">
    <property type="entry name" value="YicC-like_C"/>
    <property type="match status" value="1"/>
</dbReference>
<dbReference type="PANTHER" id="PTHR30636">
    <property type="entry name" value="UPF0701 PROTEIN YICC"/>
    <property type="match status" value="1"/>
</dbReference>
<keyword evidence="4" id="KW-0378">Hydrolase</keyword>
<feature type="domain" description="Endoribonuclease YicC-like C-terminal" evidence="7">
    <location>
        <begin position="181"/>
        <end position="294"/>
    </location>
</feature>
<dbReference type="InterPro" id="IPR013527">
    <property type="entry name" value="YicC-like_N"/>
</dbReference>
<evidence type="ECO:0000259" key="7">
    <source>
        <dbReference type="Pfam" id="PF08340"/>
    </source>
</evidence>
<evidence type="ECO:0000256" key="2">
    <source>
        <dbReference type="ARBA" id="ARBA00022722"/>
    </source>
</evidence>
<evidence type="ECO:0000313" key="9">
    <source>
        <dbReference type="Proteomes" id="UP001179647"/>
    </source>
</evidence>
<keyword evidence="3" id="KW-0255">Endonuclease</keyword>
<keyword evidence="2" id="KW-0540">Nuclease</keyword>
<evidence type="ECO:0000256" key="4">
    <source>
        <dbReference type="ARBA" id="ARBA00022801"/>
    </source>
</evidence>
<reference evidence="8" key="1">
    <citation type="submission" date="2022-10" db="EMBL/GenBank/DDBJ databases">
        <title>Vagococcus sp. isolated from poultry meat.</title>
        <authorList>
            <person name="Johansson P."/>
            <person name="Bjorkroth J."/>
        </authorList>
    </citation>
    <scope>NUCLEOTIDE SEQUENCE</scope>
    <source>
        <strain evidence="8">STAA11</strain>
    </source>
</reference>
<proteinExistence type="inferred from homology"/>
<dbReference type="AlphaFoldDB" id="A0AAF0CUX2"/>
<evidence type="ECO:0000313" key="8">
    <source>
        <dbReference type="EMBL" id="WEG73177.1"/>
    </source>
</evidence>
<dbReference type="KEGG" id="vie:OL234_09465"/>
<evidence type="ECO:0000256" key="5">
    <source>
        <dbReference type="ARBA" id="ARBA00035648"/>
    </source>
</evidence>
<dbReference type="GO" id="GO:0004521">
    <property type="term" value="F:RNA endonuclease activity"/>
    <property type="evidence" value="ECO:0007669"/>
    <property type="project" value="InterPro"/>
</dbReference>
<evidence type="ECO:0000256" key="1">
    <source>
        <dbReference type="ARBA" id="ARBA00001968"/>
    </source>
</evidence>
<dbReference type="RefSeq" id="WP_275468980.1">
    <property type="nucleotide sequence ID" value="NZ_CP110232.1"/>
</dbReference>
<protein>
    <submittedName>
        <fullName evidence="8">YicC family protein</fullName>
    </submittedName>
</protein>
<feature type="domain" description="Endoribonuclease YicC-like N-terminal" evidence="6">
    <location>
        <begin position="1"/>
        <end position="158"/>
    </location>
</feature>
<dbReference type="Proteomes" id="UP001179647">
    <property type="component" value="Chromosome"/>
</dbReference>
<evidence type="ECO:0000259" key="6">
    <source>
        <dbReference type="Pfam" id="PF03755"/>
    </source>
</evidence>
<dbReference type="NCBIfam" id="TIGR00255">
    <property type="entry name" value="YicC/YloC family endoribonuclease"/>
    <property type="match status" value="1"/>
</dbReference>
<dbReference type="PANTHER" id="PTHR30636:SF3">
    <property type="entry name" value="UPF0701 PROTEIN YICC"/>
    <property type="match status" value="1"/>
</dbReference>
<dbReference type="InterPro" id="IPR005229">
    <property type="entry name" value="YicC/YloC-like"/>
</dbReference>
<dbReference type="EMBL" id="CP110232">
    <property type="protein sequence ID" value="WEG73177.1"/>
    <property type="molecule type" value="Genomic_DNA"/>
</dbReference>
<sequence length="294" mass="33803">MKSMTGFGKHTDEQDTYQVAVEIKSVNHRFLDSQIKLPAEYNHLELVIRQAIKAKLARGRVECFVTVRQESSGQKEVAVNWELLDSLLVQLECLEEKNEAFKSLDTNQIVTGLARHQDFFEVHEKRIELEDIDSVIQQTLLVALAKLEESRAKEGRLIKDVLENYNNEFLSSIKEVQVLSELFASEHSERLSNKLTELLEGQLDEGRILTEVALLVDRADISEELERLVIHNQNLGTLLKKEQAVGRELDFLIQEMNREVNTIGSKTSEIKIKELVVQMKVILEKIREQIQNIE</sequence>
<evidence type="ECO:0000256" key="3">
    <source>
        <dbReference type="ARBA" id="ARBA00022759"/>
    </source>
</evidence>
<dbReference type="InterPro" id="IPR013551">
    <property type="entry name" value="YicC-like_C"/>
</dbReference>
<comment type="similarity">
    <text evidence="5">Belongs to the YicC/YloC family.</text>
</comment>